<comment type="caution">
    <text evidence="2">The sequence shown here is derived from an EMBL/GenBank/DDBJ whole genome shotgun (WGS) entry which is preliminary data.</text>
</comment>
<accession>A0ABN9QZB3</accession>
<evidence type="ECO:0000256" key="1">
    <source>
        <dbReference type="SAM" id="MobiDB-lite"/>
    </source>
</evidence>
<dbReference type="InterPro" id="IPR053227">
    <property type="entry name" value="TRPL-trafficking_regulator"/>
</dbReference>
<name>A0ABN9QZB3_9DINO</name>
<feature type="region of interest" description="Disordered" evidence="1">
    <location>
        <begin position="38"/>
        <end position="61"/>
    </location>
</feature>
<protein>
    <submittedName>
        <fullName evidence="2">Uncharacterized protein</fullName>
    </submittedName>
</protein>
<dbReference type="Proteomes" id="UP001189429">
    <property type="component" value="Unassembled WGS sequence"/>
</dbReference>
<keyword evidence="3" id="KW-1185">Reference proteome</keyword>
<reference evidence="2" key="1">
    <citation type="submission" date="2023-10" db="EMBL/GenBank/DDBJ databases">
        <authorList>
            <person name="Chen Y."/>
            <person name="Shah S."/>
            <person name="Dougan E. K."/>
            <person name="Thang M."/>
            <person name="Chan C."/>
        </authorList>
    </citation>
    <scope>NUCLEOTIDE SEQUENCE [LARGE SCALE GENOMIC DNA]</scope>
</reference>
<gene>
    <name evidence="2" type="ORF">PCOR1329_LOCUS16011</name>
</gene>
<dbReference type="PANTHER" id="PTHR34932:SF1">
    <property type="entry name" value="TRPL TRANSLOCATION DEFECT PROTEIN 14"/>
    <property type="match status" value="1"/>
</dbReference>
<dbReference type="PANTHER" id="PTHR34932">
    <property type="entry name" value="TRPL TRANSLOCATION DEFECT PROTEIN 14"/>
    <property type="match status" value="1"/>
</dbReference>
<evidence type="ECO:0000313" key="2">
    <source>
        <dbReference type="EMBL" id="CAK0811385.1"/>
    </source>
</evidence>
<proteinExistence type="predicted"/>
<dbReference type="EMBL" id="CAUYUJ010004891">
    <property type="protein sequence ID" value="CAK0811385.1"/>
    <property type="molecule type" value="Genomic_DNA"/>
</dbReference>
<sequence length="671" mass="72554">MDGAPASRRVAATLGAAAVVALAVRRLRRRAEAAAEAAAASQAAEPGSPLAPKGGEGPLHRVDPALAERGRALQPGRAGRLYRPKQTHVIRFVLTGGPCAGKSSSIGTIMDAAKAKGYDVYISGVATLLFNCGFSFPTDPSKPGFEEQTYAFQKNLVKLMLQLERSMTAIAASTGRGLLDASGYMPRAEWLRLLDELDEGRGVSEAYCLQRYDGVAHLVTAADGAEDFYKWGWVSDDAGKPVFRKETPEEARELDKTMRCWANHPRHLVIENGPGGLKAKVWVGGCPAPQVVPILAGFALVAMLASMSSRAQSCGHEAFAPSGAALLDPKAYFAQYCQHAASAAQAPAAAAEGEKSDVHKQVEEASAVRCAAIVKEKGDKFTTRVQLAALHTMATKSSWHLRAELIKQPHVRKLFERVAAILKRPPAGLDVEALSQTAWDLIQFPEEVRGDGNALLGAAAESLSSAKPSSWRADAATKVLFSLAKAEAIQQQKPLVSRVVAEMVADKGRRANKELSHEGLVNLLFSVGCARQHIVKGDHPMVHIEANDETLFEIASARVMREMDSVDVKLLASLAHTHAMVGIRNEALFKAMCPRILARQKELNDKAMGKVIKAYTRFMIPLREQAQGFRTMAVVAKGDFIRPSDKPEGMRKKTYDHPVALYSKTQLHQRA</sequence>
<evidence type="ECO:0000313" key="3">
    <source>
        <dbReference type="Proteomes" id="UP001189429"/>
    </source>
</evidence>
<organism evidence="2 3">
    <name type="scientific">Prorocentrum cordatum</name>
    <dbReference type="NCBI Taxonomy" id="2364126"/>
    <lineage>
        <taxon>Eukaryota</taxon>
        <taxon>Sar</taxon>
        <taxon>Alveolata</taxon>
        <taxon>Dinophyceae</taxon>
        <taxon>Prorocentrales</taxon>
        <taxon>Prorocentraceae</taxon>
        <taxon>Prorocentrum</taxon>
    </lineage>
</organism>